<dbReference type="EMBL" id="QGKY02001250">
    <property type="protein sequence ID" value="KAF2563935.1"/>
    <property type="molecule type" value="Genomic_DNA"/>
</dbReference>
<organism evidence="1">
    <name type="scientific">Brassica cretica</name>
    <name type="common">Mustard</name>
    <dbReference type="NCBI Taxonomy" id="69181"/>
    <lineage>
        <taxon>Eukaryota</taxon>
        <taxon>Viridiplantae</taxon>
        <taxon>Streptophyta</taxon>
        <taxon>Embryophyta</taxon>
        <taxon>Tracheophyta</taxon>
        <taxon>Spermatophyta</taxon>
        <taxon>Magnoliopsida</taxon>
        <taxon>eudicotyledons</taxon>
        <taxon>Gunneridae</taxon>
        <taxon>Pentapetalae</taxon>
        <taxon>rosids</taxon>
        <taxon>malvids</taxon>
        <taxon>Brassicales</taxon>
        <taxon>Brassicaceae</taxon>
        <taxon>Brassiceae</taxon>
        <taxon>Brassica</taxon>
    </lineage>
</organism>
<dbReference type="AlphaFoldDB" id="A0A8S9I324"/>
<accession>A0A8S9I324</accession>
<comment type="caution">
    <text evidence="1">The sequence shown here is derived from an EMBL/GenBank/DDBJ whole genome shotgun (WGS) entry which is preliminary data.</text>
</comment>
<protein>
    <submittedName>
        <fullName evidence="1">Uncharacterized protein</fullName>
    </submittedName>
</protein>
<reference evidence="1" key="1">
    <citation type="submission" date="2019-12" db="EMBL/GenBank/DDBJ databases">
        <title>Genome sequencing and annotation of Brassica cretica.</title>
        <authorList>
            <person name="Studholme D.J."/>
            <person name="Sarris P.F."/>
        </authorList>
    </citation>
    <scope>NUCLEOTIDE SEQUENCE</scope>
    <source>
        <strain evidence="1">PFS-102/07</strain>
        <tissue evidence="1">Leaf</tissue>
    </source>
</reference>
<evidence type="ECO:0000313" key="1">
    <source>
        <dbReference type="EMBL" id="KAF2563935.1"/>
    </source>
</evidence>
<sequence>MGKLATILDNFLPSSTSVPCYVEDQKSSHEFSFKGRLSEFIWPSVAVVSFSLLSQTCLDQKRLSWINCLNLSSELIIIESQLILAESNHTDFFLNWTDEPYIQPLCFWFSWSKRLKLPAGSCLVLILFSELSASDERLA</sequence>
<name>A0A8S9I324_BRACR</name>
<proteinExistence type="predicted"/>
<gene>
    <name evidence="1" type="ORF">F2Q70_00014637</name>
</gene>